<dbReference type="AlphaFoldDB" id="S9RMR0"/>
<evidence type="ECO:0000313" key="1">
    <source>
        <dbReference type="EMBL" id="EPX75244.1"/>
    </source>
</evidence>
<dbReference type="EMBL" id="KE503206">
    <property type="protein sequence ID" value="EPX75244.1"/>
    <property type="molecule type" value="Genomic_DNA"/>
</dbReference>
<dbReference type="RefSeq" id="XP_013017862.1">
    <property type="nucleotide sequence ID" value="XM_013162408.1"/>
</dbReference>
<keyword evidence="2" id="KW-1185">Reference proteome</keyword>
<proteinExistence type="predicted"/>
<dbReference type="VEuPathDB" id="FungiDB:SOCG_05359"/>
<accession>S9RMR0</accession>
<dbReference type="GeneID" id="25033909"/>
<organism evidence="1 2">
    <name type="scientific">Schizosaccharomyces octosporus (strain yFS286)</name>
    <name type="common">Fission yeast</name>
    <name type="synonym">Octosporomyces octosporus</name>
    <dbReference type="NCBI Taxonomy" id="483514"/>
    <lineage>
        <taxon>Eukaryota</taxon>
        <taxon>Fungi</taxon>
        <taxon>Dikarya</taxon>
        <taxon>Ascomycota</taxon>
        <taxon>Taphrinomycotina</taxon>
        <taxon>Schizosaccharomycetes</taxon>
        <taxon>Schizosaccharomycetales</taxon>
        <taxon>Schizosaccharomycetaceae</taxon>
        <taxon>Schizosaccharomyces</taxon>
    </lineage>
</organism>
<dbReference type="HOGENOM" id="CLU_2623389_0_0_1"/>
<sequence>MCVRYYHVSSTRKRTYLYVTDTSTRINHQHKTIDRLIPCKFPNIRMCEPIVQRYKPCGIRELFQNFLELYAIIFEKSF</sequence>
<dbReference type="Proteomes" id="UP000016088">
    <property type="component" value="Unassembled WGS sequence"/>
</dbReference>
<gene>
    <name evidence="1" type="ORF">SOCG_05359</name>
</gene>
<reference evidence="1 2" key="1">
    <citation type="journal article" date="2011" name="Science">
        <title>Comparative functional genomics of the fission yeasts.</title>
        <authorList>
            <person name="Rhind N."/>
            <person name="Chen Z."/>
            <person name="Yassour M."/>
            <person name="Thompson D.A."/>
            <person name="Haas B.J."/>
            <person name="Habib N."/>
            <person name="Wapinski I."/>
            <person name="Roy S."/>
            <person name="Lin M.F."/>
            <person name="Heiman D.I."/>
            <person name="Young S.K."/>
            <person name="Furuya K."/>
            <person name="Guo Y."/>
            <person name="Pidoux A."/>
            <person name="Chen H.M."/>
            <person name="Robbertse B."/>
            <person name="Goldberg J.M."/>
            <person name="Aoki K."/>
            <person name="Bayne E.H."/>
            <person name="Berlin A.M."/>
            <person name="Desjardins C.A."/>
            <person name="Dobbs E."/>
            <person name="Dukaj L."/>
            <person name="Fan L."/>
            <person name="FitzGerald M.G."/>
            <person name="French C."/>
            <person name="Gujja S."/>
            <person name="Hansen K."/>
            <person name="Keifenheim D."/>
            <person name="Levin J.Z."/>
            <person name="Mosher R.A."/>
            <person name="Mueller C.A."/>
            <person name="Pfiffner J."/>
            <person name="Priest M."/>
            <person name="Russ C."/>
            <person name="Smialowska A."/>
            <person name="Swoboda P."/>
            <person name="Sykes S.M."/>
            <person name="Vaughn M."/>
            <person name="Vengrova S."/>
            <person name="Yoder R."/>
            <person name="Zeng Q."/>
            <person name="Allshire R."/>
            <person name="Baulcombe D."/>
            <person name="Birren B.W."/>
            <person name="Brown W."/>
            <person name="Ekwall K."/>
            <person name="Kellis M."/>
            <person name="Leatherwood J."/>
            <person name="Levin H."/>
            <person name="Margalit H."/>
            <person name="Martienssen R."/>
            <person name="Nieduszynski C.A."/>
            <person name="Spatafora J.W."/>
            <person name="Friedman N."/>
            <person name="Dalgaard J.Z."/>
            <person name="Baumann P."/>
            <person name="Niki H."/>
            <person name="Regev A."/>
            <person name="Nusbaum C."/>
        </authorList>
    </citation>
    <scope>NUCLEOTIDE SEQUENCE [LARGE SCALE GENOMIC DNA]</scope>
    <source>
        <strain evidence="2">yFS286</strain>
    </source>
</reference>
<evidence type="ECO:0000313" key="2">
    <source>
        <dbReference type="Proteomes" id="UP000016088"/>
    </source>
</evidence>
<name>S9RMR0_SCHOY</name>
<protein>
    <submittedName>
        <fullName evidence="1">Uncharacterized protein</fullName>
    </submittedName>
</protein>